<protein>
    <submittedName>
        <fullName evidence="2">Uncharacterized protein</fullName>
    </submittedName>
</protein>
<evidence type="ECO:0000313" key="3">
    <source>
        <dbReference type="Proteomes" id="UP000784294"/>
    </source>
</evidence>
<organism evidence="2 3">
    <name type="scientific">Protopolystoma xenopodis</name>
    <dbReference type="NCBI Taxonomy" id="117903"/>
    <lineage>
        <taxon>Eukaryota</taxon>
        <taxon>Metazoa</taxon>
        <taxon>Spiralia</taxon>
        <taxon>Lophotrochozoa</taxon>
        <taxon>Platyhelminthes</taxon>
        <taxon>Monogenea</taxon>
        <taxon>Polyopisthocotylea</taxon>
        <taxon>Polystomatidea</taxon>
        <taxon>Polystomatidae</taxon>
        <taxon>Protopolystoma</taxon>
    </lineage>
</organism>
<dbReference type="Proteomes" id="UP000784294">
    <property type="component" value="Unassembled WGS sequence"/>
</dbReference>
<proteinExistence type="predicted"/>
<sequence>MEVVQNEINVLLDIFRQEVQQSLTRQEEQLSQLETKAEMYFGKAGSVKTQEATGNYLTDMRSALDAGEQMLLDFQEGIDFYAKLTEVLLKLSSKVNFNFVDPIKITII</sequence>
<feature type="coiled-coil region" evidence="1">
    <location>
        <begin position="16"/>
        <end position="43"/>
    </location>
</feature>
<dbReference type="AlphaFoldDB" id="A0A3S5CHF0"/>
<dbReference type="OrthoDB" id="2141925at2759"/>
<keyword evidence="1" id="KW-0175">Coiled coil</keyword>
<comment type="caution">
    <text evidence="2">The sequence shown here is derived from an EMBL/GenBank/DDBJ whole genome shotgun (WGS) entry which is preliminary data.</text>
</comment>
<evidence type="ECO:0000313" key="2">
    <source>
        <dbReference type="EMBL" id="VEL21609.1"/>
    </source>
</evidence>
<evidence type="ECO:0000256" key="1">
    <source>
        <dbReference type="SAM" id="Coils"/>
    </source>
</evidence>
<reference evidence="2" key="1">
    <citation type="submission" date="2018-11" db="EMBL/GenBank/DDBJ databases">
        <authorList>
            <consortium name="Pathogen Informatics"/>
        </authorList>
    </citation>
    <scope>NUCLEOTIDE SEQUENCE</scope>
</reference>
<keyword evidence="3" id="KW-1185">Reference proteome</keyword>
<dbReference type="Gene3D" id="1.20.140.50">
    <property type="entry name" value="alix/aip1 like domains"/>
    <property type="match status" value="1"/>
</dbReference>
<gene>
    <name evidence="2" type="ORF">PXEA_LOCUS15049</name>
</gene>
<accession>A0A3S5CHF0</accession>
<name>A0A3S5CHF0_9PLAT</name>
<dbReference type="EMBL" id="CAAALY010052183">
    <property type="protein sequence ID" value="VEL21609.1"/>
    <property type="molecule type" value="Genomic_DNA"/>
</dbReference>